<keyword evidence="12" id="KW-1185">Reference proteome</keyword>
<dbReference type="PANTHER" id="PTHR46512">
    <property type="entry name" value="PEPTIDYLPROLYL ISOMERASE"/>
    <property type="match status" value="1"/>
</dbReference>
<dbReference type="OrthoDB" id="433738at2759"/>
<dbReference type="InterPro" id="IPR011990">
    <property type="entry name" value="TPR-like_helical_dom_sf"/>
</dbReference>
<dbReference type="Proteomes" id="UP000242188">
    <property type="component" value="Unassembled WGS sequence"/>
</dbReference>
<keyword evidence="3" id="KW-0677">Repeat</keyword>
<gene>
    <name evidence="11" type="ORF">KP79_PYT17951</name>
</gene>
<protein>
    <recommendedName>
        <fullName evidence="2 7">peptidylprolyl isomerase</fullName>
        <ecNumber evidence="2 7">5.2.1.8</ecNumber>
    </recommendedName>
</protein>
<dbReference type="InterPro" id="IPR001179">
    <property type="entry name" value="PPIase_FKBP_dom"/>
</dbReference>
<dbReference type="AlphaFoldDB" id="A0A210R248"/>
<comment type="catalytic activity">
    <reaction evidence="1 7">
        <text>[protein]-peptidylproline (omega=180) = [protein]-peptidylproline (omega=0)</text>
        <dbReference type="Rhea" id="RHEA:16237"/>
        <dbReference type="Rhea" id="RHEA-COMP:10747"/>
        <dbReference type="Rhea" id="RHEA-COMP:10748"/>
        <dbReference type="ChEBI" id="CHEBI:83833"/>
        <dbReference type="ChEBI" id="CHEBI:83834"/>
        <dbReference type="EC" id="5.2.1.8"/>
    </reaction>
</comment>
<evidence type="ECO:0000313" key="12">
    <source>
        <dbReference type="Proteomes" id="UP000242188"/>
    </source>
</evidence>
<sequence length="449" mass="50153">MDTKHENIDITPSKDGGVLKEILREGTGEDKPLAGDKVLVHYVGTLEDGTEFDSSRGRGDKFEFDLGKGSVIKSWDLGVATMKKGEICRLTCRGDYAYGENGSPPKIPANATLIFEVELFEWKGEDISEKKDGSVIRHLVQTGEGYQTPNDEASVKVHYVGRCGMTVFDDQQVEFILGEGDDAGVIEGVEVAIKQMKKKEKSRLEIQPSMAYGEAGNSKFNIPPNTPLQFDVELLSFEKAKESWEMDANEKLEQAEIKKAKGTSYFKAEKYKMAVKFYSAVVSLLDKATGMDSEEDSARKTSLLLAAFLNLAMCYLKLDDAHEAQGQCDKALEQDSKNVKALFRRGQALQSKGDYDLAKKDFESVVELDPQNKAAKNQITRCMQKIKEFKEKEKKMYAGMFQKFAEIDSKKKEIPLDEGKDLEKSDDLEKSTEEENQEPQTGDQPVEAS</sequence>
<dbReference type="Gene3D" id="1.25.40.10">
    <property type="entry name" value="Tetratricopeptide repeat domain"/>
    <property type="match status" value="1"/>
</dbReference>
<evidence type="ECO:0000256" key="7">
    <source>
        <dbReference type="PROSITE-ProRule" id="PRU00277"/>
    </source>
</evidence>
<feature type="domain" description="PPIase FKBP-type" evidence="10">
    <location>
        <begin position="35"/>
        <end position="123"/>
    </location>
</feature>
<name>A0A210R248_MIZYE</name>
<dbReference type="FunFam" id="3.10.50.40:FF:000013">
    <property type="entry name" value="Peptidylprolyl isomerase"/>
    <property type="match status" value="1"/>
</dbReference>
<proteinExistence type="predicted"/>
<dbReference type="SMART" id="SM00028">
    <property type="entry name" value="TPR"/>
    <property type="match status" value="3"/>
</dbReference>
<dbReference type="FunFam" id="1.25.40.10:FF:000008">
    <property type="entry name" value="Peptidylprolyl isomerase"/>
    <property type="match status" value="1"/>
</dbReference>
<evidence type="ECO:0000256" key="5">
    <source>
        <dbReference type="ARBA" id="ARBA00023110"/>
    </source>
</evidence>
<dbReference type="GO" id="GO:0003755">
    <property type="term" value="F:peptidyl-prolyl cis-trans isomerase activity"/>
    <property type="evidence" value="ECO:0007669"/>
    <property type="project" value="UniProtKB-KW"/>
</dbReference>
<keyword evidence="5 7" id="KW-0697">Rotamase</keyword>
<organism evidence="11 12">
    <name type="scientific">Mizuhopecten yessoensis</name>
    <name type="common">Japanese scallop</name>
    <name type="synonym">Patinopecten yessoensis</name>
    <dbReference type="NCBI Taxonomy" id="6573"/>
    <lineage>
        <taxon>Eukaryota</taxon>
        <taxon>Metazoa</taxon>
        <taxon>Spiralia</taxon>
        <taxon>Lophotrochozoa</taxon>
        <taxon>Mollusca</taxon>
        <taxon>Bivalvia</taxon>
        <taxon>Autobranchia</taxon>
        <taxon>Pteriomorphia</taxon>
        <taxon>Pectinida</taxon>
        <taxon>Pectinoidea</taxon>
        <taxon>Pectinidae</taxon>
        <taxon>Mizuhopecten</taxon>
    </lineage>
</organism>
<evidence type="ECO:0000259" key="10">
    <source>
        <dbReference type="PROSITE" id="PS50059"/>
    </source>
</evidence>
<dbReference type="Pfam" id="PF00515">
    <property type="entry name" value="TPR_1"/>
    <property type="match status" value="1"/>
</dbReference>
<evidence type="ECO:0000256" key="8">
    <source>
        <dbReference type="PROSITE-ProRule" id="PRU00339"/>
    </source>
</evidence>
<dbReference type="FunFam" id="3.10.50.40:FF:000056">
    <property type="entry name" value="Peptidylprolyl isomerase"/>
    <property type="match status" value="1"/>
</dbReference>
<feature type="compositionally biased region" description="Basic and acidic residues" evidence="9">
    <location>
        <begin position="412"/>
        <end position="433"/>
    </location>
</feature>
<dbReference type="Pfam" id="PF00254">
    <property type="entry name" value="FKBP_C"/>
    <property type="match status" value="2"/>
</dbReference>
<dbReference type="PROSITE" id="PS50059">
    <property type="entry name" value="FKBP_PPIASE"/>
    <property type="match status" value="2"/>
</dbReference>
<dbReference type="Gene3D" id="3.10.50.40">
    <property type="match status" value="2"/>
</dbReference>
<feature type="region of interest" description="Disordered" evidence="9">
    <location>
        <begin position="412"/>
        <end position="449"/>
    </location>
</feature>
<dbReference type="EC" id="5.2.1.8" evidence="2 7"/>
<comment type="caution">
    <text evidence="11">The sequence shown here is derived from an EMBL/GenBank/DDBJ whole genome shotgun (WGS) entry which is preliminary data.</text>
</comment>
<keyword evidence="4 8" id="KW-0802">TPR repeat</keyword>
<reference evidence="11 12" key="1">
    <citation type="journal article" date="2017" name="Nat. Ecol. Evol.">
        <title>Scallop genome provides insights into evolution of bilaterian karyotype and development.</title>
        <authorList>
            <person name="Wang S."/>
            <person name="Zhang J."/>
            <person name="Jiao W."/>
            <person name="Li J."/>
            <person name="Xun X."/>
            <person name="Sun Y."/>
            <person name="Guo X."/>
            <person name="Huan P."/>
            <person name="Dong B."/>
            <person name="Zhang L."/>
            <person name="Hu X."/>
            <person name="Sun X."/>
            <person name="Wang J."/>
            <person name="Zhao C."/>
            <person name="Wang Y."/>
            <person name="Wang D."/>
            <person name="Huang X."/>
            <person name="Wang R."/>
            <person name="Lv J."/>
            <person name="Li Y."/>
            <person name="Zhang Z."/>
            <person name="Liu B."/>
            <person name="Lu W."/>
            <person name="Hui Y."/>
            <person name="Liang J."/>
            <person name="Zhou Z."/>
            <person name="Hou R."/>
            <person name="Li X."/>
            <person name="Liu Y."/>
            <person name="Li H."/>
            <person name="Ning X."/>
            <person name="Lin Y."/>
            <person name="Zhao L."/>
            <person name="Xing Q."/>
            <person name="Dou J."/>
            <person name="Li Y."/>
            <person name="Mao J."/>
            <person name="Guo H."/>
            <person name="Dou H."/>
            <person name="Li T."/>
            <person name="Mu C."/>
            <person name="Jiang W."/>
            <person name="Fu Q."/>
            <person name="Fu X."/>
            <person name="Miao Y."/>
            <person name="Liu J."/>
            <person name="Yu Q."/>
            <person name="Li R."/>
            <person name="Liao H."/>
            <person name="Li X."/>
            <person name="Kong Y."/>
            <person name="Jiang Z."/>
            <person name="Chourrout D."/>
            <person name="Li R."/>
            <person name="Bao Z."/>
        </authorList>
    </citation>
    <scope>NUCLEOTIDE SEQUENCE [LARGE SCALE GENOMIC DNA]</scope>
    <source>
        <strain evidence="11 12">PY_sf001</strain>
    </source>
</reference>
<dbReference type="PROSITE" id="PS50293">
    <property type="entry name" value="TPR_REGION"/>
    <property type="match status" value="1"/>
</dbReference>
<dbReference type="SUPFAM" id="SSF48452">
    <property type="entry name" value="TPR-like"/>
    <property type="match status" value="1"/>
</dbReference>
<dbReference type="InterPro" id="IPR019734">
    <property type="entry name" value="TPR_rpt"/>
</dbReference>
<evidence type="ECO:0000256" key="2">
    <source>
        <dbReference type="ARBA" id="ARBA00013194"/>
    </source>
</evidence>
<dbReference type="SUPFAM" id="SSF54534">
    <property type="entry name" value="FKBP-like"/>
    <property type="match status" value="2"/>
</dbReference>
<evidence type="ECO:0000256" key="4">
    <source>
        <dbReference type="ARBA" id="ARBA00022803"/>
    </source>
</evidence>
<dbReference type="InterPro" id="IPR050754">
    <property type="entry name" value="FKBP4/5/8-like"/>
</dbReference>
<dbReference type="EMBL" id="NEDP02000798">
    <property type="protein sequence ID" value="OWF54975.1"/>
    <property type="molecule type" value="Genomic_DNA"/>
</dbReference>
<dbReference type="PANTHER" id="PTHR46512:SF9">
    <property type="entry name" value="PEPTIDYLPROLYL ISOMERASE"/>
    <property type="match status" value="1"/>
</dbReference>
<evidence type="ECO:0000256" key="3">
    <source>
        <dbReference type="ARBA" id="ARBA00022737"/>
    </source>
</evidence>
<accession>A0A210R248</accession>
<feature type="domain" description="PPIase FKBP-type" evidence="10">
    <location>
        <begin position="152"/>
        <end position="238"/>
    </location>
</feature>
<evidence type="ECO:0000313" key="11">
    <source>
        <dbReference type="EMBL" id="OWF54975.1"/>
    </source>
</evidence>
<evidence type="ECO:0000256" key="9">
    <source>
        <dbReference type="SAM" id="MobiDB-lite"/>
    </source>
</evidence>
<feature type="repeat" description="TPR" evidence="8">
    <location>
        <begin position="339"/>
        <end position="372"/>
    </location>
</feature>
<evidence type="ECO:0000256" key="6">
    <source>
        <dbReference type="ARBA" id="ARBA00023235"/>
    </source>
</evidence>
<dbReference type="InterPro" id="IPR046357">
    <property type="entry name" value="PPIase_dom_sf"/>
</dbReference>
<evidence type="ECO:0000256" key="1">
    <source>
        <dbReference type="ARBA" id="ARBA00000971"/>
    </source>
</evidence>
<keyword evidence="6 7" id="KW-0413">Isomerase</keyword>
<dbReference type="PROSITE" id="PS50005">
    <property type="entry name" value="TPR"/>
    <property type="match status" value="1"/>
</dbReference>
<dbReference type="STRING" id="6573.A0A210R248"/>